<proteinExistence type="predicted"/>
<organism evidence="1 2">
    <name type="scientific">Serratia phage Moabite</name>
    <dbReference type="NCBI Taxonomy" id="2587814"/>
    <lineage>
        <taxon>Viruses</taxon>
        <taxon>Duplodnaviria</taxon>
        <taxon>Heunggongvirae</taxon>
        <taxon>Uroviricota</taxon>
        <taxon>Caudoviricetes</taxon>
        <taxon>Chimalliviridae</taxon>
        <taxon>Moabitevirus</taxon>
        <taxon>Moabitevirus moabite</taxon>
    </lineage>
</organism>
<sequence>MLKYNPNKDAKSQFYDLLNESLKIPRAKVSESDVTFGDPTEVFDPTSEPVKLTYNRINLTKAIHAATGVLNFTDSNSKYIDDINLIRKFLSICNVRITANDITMTRRDTERLIQAEFRVKEGHYCLNGTAVMNISNEIDTLEETFYGDYLRGFNDPDPTAHPGH</sequence>
<accession>A0A4Y5TRP1</accession>
<evidence type="ECO:0000313" key="2">
    <source>
        <dbReference type="Proteomes" id="UP000319063"/>
    </source>
</evidence>
<dbReference type="EMBL" id="MK994515">
    <property type="protein sequence ID" value="QDB71271.1"/>
    <property type="molecule type" value="Genomic_DNA"/>
</dbReference>
<keyword evidence="2" id="KW-1185">Reference proteome</keyword>
<dbReference type="Proteomes" id="UP000319063">
    <property type="component" value="Segment"/>
</dbReference>
<protein>
    <submittedName>
        <fullName evidence="1">Uncharacterized protein</fullName>
    </submittedName>
</protein>
<evidence type="ECO:0000313" key="1">
    <source>
        <dbReference type="EMBL" id="QDB71271.1"/>
    </source>
</evidence>
<reference evidence="2" key="1">
    <citation type="submission" date="2019-05" db="EMBL/GenBank/DDBJ databases">
        <title>Complete Genome Sequence of Serratia marcescens Myophage Moabite.</title>
        <authorList>
            <person name="Price L."/>
            <person name="Rohren M."/>
            <person name="Newkirk H."/>
            <person name="Liu M."/>
            <person name="Ramsey J."/>
        </authorList>
    </citation>
    <scope>NUCLEOTIDE SEQUENCE [LARGE SCALE GENOMIC DNA]</scope>
</reference>
<gene>
    <name evidence="1" type="ORF">CPT_Moabite_241</name>
</gene>
<name>A0A4Y5TRP1_9CAUD</name>